<accession>A0A9K3KYU8</accession>
<feature type="domain" description="AAA+ ATPase" evidence="6">
    <location>
        <begin position="324"/>
        <end position="513"/>
    </location>
</feature>
<dbReference type="InterPro" id="IPR041569">
    <property type="entry name" value="AAA_lid_3"/>
</dbReference>
<dbReference type="PANTHER" id="PTHR23076">
    <property type="entry name" value="METALLOPROTEASE M41 FTSH"/>
    <property type="match status" value="1"/>
</dbReference>
<dbReference type="EMBL" id="JAGRRH010000017">
    <property type="protein sequence ID" value="KAG7352206.1"/>
    <property type="molecule type" value="Genomic_DNA"/>
</dbReference>
<dbReference type="InterPro" id="IPR003960">
    <property type="entry name" value="ATPase_AAA_CS"/>
</dbReference>
<dbReference type="GO" id="GO:0016887">
    <property type="term" value="F:ATP hydrolysis activity"/>
    <property type="evidence" value="ECO:0007669"/>
    <property type="project" value="InterPro"/>
</dbReference>
<dbReference type="AlphaFoldDB" id="A0A9K3KYU8"/>
<gene>
    <name evidence="7" type="ORF">IV203_008254</name>
</gene>
<evidence type="ECO:0000259" key="6">
    <source>
        <dbReference type="SMART" id="SM00382"/>
    </source>
</evidence>
<keyword evidence="7" id="KW-0378">Hydrolase</keyword>
<evidence type="ECO:0000256" key="1">
    <source>
        <dbReference type="ARBA" id="ARBA00001947"/>
    </source>
</evidence>
<dbReference type="GO" id="GO:0046872">
    <property type="term" value="F:metal ion binding"/>
    <property type="evidence" value="ECO:0007669"/>
    <property type="project" value="UniProtKB-KW"/>
</dbReference>
<dbReference type="InterPro" id="IPR003593">
    <property type="entry name" value="AAA+_ATPase"/>
</dbReference>
<dbReference type="OrthoDB" id="1413014at2759"/>
<comment type="similarity">
    <text evidence="4">Belongs to the AAA ATPase family.</text>
</comment>
<keyword evidence="2" id="KW-0479">Metal-binding</keyword>
<proteinExistence type="inferred from homology"/>
<evidence type="ECO:0000256" key="5">
    <source>
        <dbReference type="SAM" id="MobiDB-lite"/>
    </source>
</evidence>
<evidence type="ECO:0000313" key="7">
    <source>
        <dbReference type="EMBL" id="KAG7352206.1"/>
    </source>
</evidence>
<dbReference type="Pfam" id="PF17862">
    <property type="entry name" value="AAA_lid_3"/>
    <property type="match status" value="1"/>
</dbReference>
<keyword evidence="7" id="KW-0645">Protease</keyword>
<protein>
    <submittedName>
        <fullName evidence="7">Membrane protease subunit</fullName>
    </submittedName>
</protein>
<dbReference type="GO" id="GO:0030163">
    <property type="term" value="P:protein catabolic process"/>
    <property type="evidence" value="ECO:0007669"/>
    <property type="project" value="TreeGrafter"/>
</dbReference>
<organism evidence="7 8">
    <name type="scientific">Nitzschia inconspicua</name>
    <dbReference type="NCBI Taxonomy" id="303405"/>
    <lineage>
        <taxon>Eukaryota</taxon>
        <taxon>Sar</taxon>
        <taxon>Stramenopiles</taxon>
        <taxon>Ochrophyta</taxon>
        <taxon>Bacillariophyta</taxon>
        <taxon>Bacillariophyceae</taxon>
        <taxon>Bacillariophycidae</taxon>
        <taxon>Bacillariales</taxon>
        <taxon>Bacillariaceae</taxon>
        <taxon>Nitzschia</taxon>
    </lineage>
</organism>
<dbReference type="GO" id="GO:0005524">
    <property type="term" value="F:ATP binding"/>
    <property type="evidence" value="ECO:0007669"/>
    <property type="project" value="UniProtKB-KW"/>
</dbReference>
<dbReference type="Proteomes" id="UP000693970">
    <property type="component" value="Unassembled WGS sequence"/>
</dbReference>
<dbReference type="GO" id="GO:0004176">
    <property type="term" value="F:ATP-dependent peptidase activity"/>
    <property type="evidence" value="ECO:0007669"/>
    <property type="project" value="TreeGrafter"/>
</dbReference>
<feature type="compositionally biased region" description="Polar residues" evidence="5">
    <location>
        <begin position="31"/>
        <end position="47"/>
    </location>
</feature>
<comment type="cofactor">
    <cofactor evidence="1">
        <name>Zn(2+)</name>
        <dbReference type="ChEBI" id="CHEBI:29105"/>
    </cofactor>
</comment>
<keyword evidence="3" id="KW-0862">Zinc</keyword>
<sequence length="623" mass="68525">MAPHDSIQTNVSDDSSPMTTPSAAHKEDQSESQSLSPKSNDETSPQKTQRRHYGCWKRQILLQMRQLVNLISAQNDNLKRSGYHRWAVLALAFTASCILYKRPKSLVRYWTISAQPYGAGGGATSHPSQRYRLGSALSFLLGKIAASSLAMIKQPEYASAREASLTLLRTAAKQGVIQKAFMGPSHIVFSTQDGWNKATLPSNSPTLQSDLLELLHQGGCTDVSALPESLGSKLVTPLLTALPFVYLALVYRILKGLHNGSEDGGQFFLSKLLTHNGGGSYTTANSNKTKFADVAGLDDVLPEIREIAYYLQHPSNYHALGAEPPRGILLHGSPGTGKTLLARALAGEADCDAFISCTGSEFVEMYVGRGAARVRSLFQQAKQVALLNHSRKYGYDGGLFWKWLSNLRNSPQNTTEQIEAADRPPTAIIFIDELDALAKARSMGMMNSNDERDQTLNQLLTEMDGFHNSNTSTRKDPLALVTIIVIGATNRPEALDPAILRRFDRQIYVHLPNAAGRKEILKMHAAKTNCRFSTIHWDHLSDQTQNFSGSDLKQVVNDAALLAVRQNSKWIEQGHFLQAIHRTKSTKVQRLGGGDHHVSTTPLGGRPNEPPLLHPFLWFPDSS</sequence>
<dbReference type="SMART" id="SM00382">
    <property type="entry name" value="AAA"/>
    <property type="match status" value="1"/>
</dbReference>
<dbReference type="PANTHER" id="PTHR23076:SF97">
    <property type="entry name" value="ATP-DEPENDENT ZINC METALLOPROTEASE YME1L1"/>
    <property type="match status" value="1"/>
</dbReference>
<keyword evidence="4" id="KW-0547">Nucleotide-binding</keyword>
<comment type="caution">
    <text evidence="7">The sequence shown here is derived from an EMBL/GenBank/DDBJ whole genome shotgun (WGS) entry which is preliminary data.</text>
</comment>
<evidence type="ECO:0000313" key="8">
    <source>
        <dbReference type="Proteomes" id="UP000693970"/>
    </source>
</evidence>
<keyword evidence="8" id="KW-1185">Reference proteome</keyword>
<evidence type="ECO:0000256" key="2">
    <source>
        <dbReference type="ARBA" id="ARBA00022723"/>
    </source>
</evidence>
<keyword evidence="4" id="KW-0067">ATP-binding</keyword>
<dbReference type="GO" id="GO:0005886">
    <property type="term" value="C:plasma membrane"/>
    <property type="evidence" value="ECO:0007669"/>
    <property type="project" value="TreeGrafter"/>
</dbReference>
<feature type="region of interest" description="Disordered" evidence="5">
    <location>
        <begin position="1"/>
        <end position="51"/>
    </location>
</feature>
<evidence type="ECO:0000256" key="3">
    <source>
        <dbReference type="ARBA" id="ARBA00022833"/>
    </source>
</evidence>
<feature type="region of interest" description="Disordered" evidence="5">
    <location>
        <begin position="587"/>
        <end position="609"/>
    </location>
</feature>
<reference evidence="7" key="2">
    <citation type="submission" date="2021-04" db="EMBL/GenBank/DDBJ databases">
        <authorList>
            <person name="Podell S."/>
        </authorList>
    </citation>
    <scope>NUCLEOTIDE SEQUENCE</scope>
    <source>
        <strain evidence="7">Hildebrandi</strain>
    </source>
</reference>
<feature type="compositionally biased region" description="Polar residues" evidence="5">
    <location>
        <begin position="1"/>
        <end position="22"/>
    </location>
</feature>
<dbReference type="GO" id="GO:0006508">
    <property type="term" value="P:proteolysis"/>
    <property type="evidence" value="ECO:0007669"/>
    <property type="project" value="UniProtKB-KW"/>
</dbReference>
<name>A0A9K3KYU8_9STRA</name>
<evidence type="ECO:0000256" key="4">
    <source>
        <dbReference type="RuleBase" id="RU003651"/>
    </source>
</evidence>
<dbReference type="InterPro" id="IPR003959">
    <property type="entry name" value="ATPase_AAA_core"/>
</dbReference>
<dbReference type="PROSITE" id="PS00674">
    <property type="entry name" value="AAA"/>
    <property type="match status" value="1"/>
</dbReference>
<dbReference type="Pfam" id="PF00004">
    <property type="entry name" value="AAA"/>
    <property type="match status" value="2"/>
</dbReference>
<reference evidence="7" key="1">
    <citation type="journal article" date="2021" name="Sci. Rep.">
        <title>Diploid genomic architecture of Nitzschia inconspicua, an elite biomass production diatom.</title>
        <authorList>
            <person name="Oliver A."/>
            <person name="Podell S."/>
            <person name="Pinowska A."/>
            <person name="Traller J.C."/>
            <person name="Smith S.R."/>
            <person name="McClure R."/>
            <person name="Beliaev A."/>
            <person name="Bohutskyi P."/>
            <person name="Hill E.A."/>
            <person name="Rabines A."/>
            <person name="Zheng H."/>
            <person name="Allen L.Z."/>
            <person name="Kuo A."/>
            <person name="Grigoriev I.V."/>
            <person name="Allen A.E."/>
            <person name="Hazlebeck D."/>
            <person name="Allen E.E."/>
        </authorList>
    </citation>
    <scope>NUCLEOTIDE SEQUENCE</scope>
    <source>
        <strain evidence="7">Hildebrandi</strain>
    </source>
</reference>